<accession>A0A084G1G5</accession>
<dbReference type="VEuPathDB" id="FungiDB:SAPIO_CDS7257"/>
<comment type="caution">
    <text evidence="2">The sequence shown here is derived from an EMBL/GenBank/DDBJ whole genome shotgun (WGS) entry which is preliminary data.</text>
</comment>
<proteinExistence type="predicted"/>
<sequence length="539" mass="59987">MTSTPMVPNRLQDLPLHVLDELCGRLTRDKAGRRGLLALSLTSTRLAGLTTRFRLQTVHLVVKGPQKLRSDIATLTDVLAARDNVPYVRRLEIRGSMSRAASGERQSGGDHGEQPSLQGANGPVHDYWPPDDDGDFWGPAREPVDFDPTGPGSAGQDRVRDQAAWSCLASFIGELIQLADVVYACEDQVPPASSLRDIDLDEYILASSPCLSSIRARGTASGFDSRGRISFNEEAILRMVAGRLCALRTVSIWVKGPDETIEHHRALSAPRPTWAGFFRNDAHGFPDDGLGALENLVLVGGECLTPQIVTAWSNHTDFNMLQSLRLLFASTSLAALQILTEEVRTYRALSQLPHLDCLSLLLDCSNLHAMEEAEPELTDVEKQLPESDVDIASKYLRDAFINVAVDDTVAADIFNSLSFQRTPRIISVRPTGAGDFGSAYVDRPFYTIARCLGRHWVRIRNRRAGCDEYYTAEIKSEETKEAEKKLSNDIDPFYEAILNSIWPDAKEHRKQAWKGLRLWREPDRLDEYPCPPETDYGRS</sequence>
<evidence type="ECO:0000256" key="1">
    <source>
        <dbReference type="SAM" id="MobiDB-lite"/>
    </source>
</evidence>
<name>A0A084G1G5_PSEDA</name>
<dbReference type="AlphaFoldDB" id="A0A084G1G5"/>
<gene>
    <name evidence="2" type="ORF">SAPIO_CDS7257</name>
</gene>
<dbReference type="EMBL" id="JOWA01000110">
    <property type="protein sequence ID" value="KEZ41177.1"/>
    <property type="molecule type" value="Genomic_DNA"/>
</dbReference>
<evidence type="ECO:0000313" key="2">
    <source>
        <dbReference type="EMBL" id="KEZ41177.1"/>
    </source>
</evidence>
<dbReference type="RefSeq" id="XP_016640976.1">
    <property type="nucleotide sequence ID" value="XM_016789149.1"/>
</dbReference>
<dbReference type="GeneID" id="27726329"/>
<dbReference type="HOGENOM" id="CLU_556865_0_0_1"/>
<dbReference type="OrthoDB" id="3945550at2759"/>
<organism evidence="2 3">
    <name type="scientific">Pseudallescheria apiosperma</name>
    <name type="common">Scedosporium apiospermum</name>
    <dbReference type="NCBI Taxonomy" id="563466"/>
    <lineage>
        <taxon>Eukaryota</taxon>
        <taxon>Fungi</taxon>
        <taxon>Dikarya</taxon>
        <taxon>Ascomycota</taxon>
        <taxon>Pezizomycotina</taxon>
        <taxon>Sordariomycetes</taxon>
        <taxon>Hypocreomycetidae</taxon>
        <taxon>Microascales</taxon>
        <taxon>Microascaceae</taxon>
        <taxon>Scedosporium</taxon>
    </lineage>
</organism>
<feature type="region of interest" description="Disordered" evidence="1">
    <location>
        <begin position="98"/>
        <end position="158"/>
    </location>
</feature>
<reference evidence="2 3" key="1">
    <citation type="journal article" date="2014" name="Genome Announc.">
        <title>Draft genome sequence of the pathogenic fungus Scedosporium apiospermum.</title>
        <authorList>
            <person name="Vandeputte P."/>
            <person name="Ghamrawi S."/>
            <person name="Rechenmann M."/>
            <person name="Iltis A."/>
            <person name="Giraud S."/>
            <person name="Fleury M."/>
            <person name="Thornton C."/>
            <person name="Delhaes L."/>
            <person name="Meyer W."/>
            <person name="Papon N."/>
            <person name="Bouchara J.P."/>
        </authorList>
    </citation>
    <scope>NUCLEOTIDE SEQUENCE [LARGE SCALE GENOMIC DNA]</scope>
    <source>
        <strain evidence="2 3">IHEM 14462</strain>
    </source>
</reference>
<dbReference type="Proteomes" id="UP000028545">
    <property type="component" value="Unassembled WGS sequence"/>
</dbReference>
<dbReference type="KEGG" id="sapo:SAPIO_CDS7257"/>
<keyword evidence="3" id="KW-1185">Reference proteome</keyword>
<protein>
    <submittedName>
        <fullName evidence="2">Uncharacterized protein</fullName>
    </submittedName>
</protein>
<dbReference type="OMA" id="SKWCNIA"/>
<evidence type="ECO:0000313" key="3">
    <source>
        <dbReference type="Proteomes" id="UP000028545"/>
    </source>
</evidence>